<protein>
    <recommendedName>
        <fullName evidence="3">Plasmid replication initiator protein</fullName>
    </recommendedName>
</protein>
<name>A0A941ENQ3_9ACTN</name>
<evidence type="ECO:0000313" key="1">
    <source>
        <dbReference type="EMBL" id="MBR7835067.1"/>
    </source>
</evidence>
<dbReference type="EMBL" id="JAGSOG010000081">
    <property type="protein sequence ID" value="MBR7835067.1"/>
    <property type="molecule type" value="Genomic_DNA"/>
</dbReference>
<sequence>MRLVLAVGGVSGFEISGFGPEFREWVRALERLGCVSPVLLMGHTITRDARTGETVHAFRSADLPFGVLMLPCNNRREQICLPCSLLHNGDSFQIVRSGIVGGKGVPADVGTHPRAFVTVTAPSFGPVHREGALCRPRRDKPVCPRGRALSCLALHVPGDPLVGAPLCVECYRYADQVVWNASAGGLWWRYVRALGRELFRAAGLPVTDKAVRETLRVSYARVAEFQRRGVVHFHAVVRVDGPDGGADEPPAWVTGALLVQAAQAAGPRVFMDVPGETGPVRIGLGAQLDAQEIGAGGISDQAAASYLAKYVTKDDGRALVLASPLRSEAWIDQAPRGVLTAHARTLMHTAWRLGGRDDFGTLRLRQWAHQLGFRGNVVTKSRAYSTTYGALRGERQEFRRAAAGVVLPDEVVTESSWRFVSKGLSPRLAEIAAGVAEDVAMRKGQRPSWIPDDEP</sequence>
<dbReference type="InterPro" id="IPR046828">
    <property type="entry name" value="RepSA"/>
</dbReference>
<reference evidence="1" key="1">
    <citation type="submission" date="2021-04" db="EMBL/GenBank/DDBJ databases">
        <title>Genome based classification of Actinospica acidithermotolerans sp. nov., an actinobacterium isolated from an Indonesian hot spring.</title>
        <authorList>
            <person name="Kusuma A.B."/>
            <person name="Putra K.E."/>
            <person name="Nafisah S."/>
            <person name="Loh J."/>
            <person name="Nouioui I."/>
            <person name="Goodfellow M."/>
        </authorList>
    </citation>
    <scope>NUCLEOTIDE SEQUENCE</scope>
    <source>
        <strain evidence="1">CSCA 57</strain>
    </source>
</reference>
<evidence type="ECO:0008006" key="3">
    <source>
        <dbReference type="Google" id="ProtNLM"/>
    </source>
</evidence>
<comment type="caution">
    <text evidence="1">The sequence shown here is derived from an EMBL/GenBank/DDBJ whole genome shotgun (WGS) entry which is preliminary data.</text>
</comment>
<evidence type="ECO:0000313" key="2">
    <source>
        <dbReference type="Proteomes" id="UP000675781"/>
    </source>
</evidence>
<dbReference type="Proteomes" id="UP000675781">
    <property type="component" value="Unassembled WGS sequence"/>
</dbReference>
<proteinExistence type="predicted"/>
<dbReference type="AlphaFoldDB" id="A0A941ENQ3"/>
<accession>A0A941ENQ3</accession>
<keyword evidence="2" id="KW-1185">Reference proteome</keyword>
<organism evidence="1 2">
    <name type="scientific">Actinospica durhamensis</name>
    <dbReference type="NCBI Taxonomy" id="1508375"/>
    <lineage>
        <taxon>Bacteria</taxon>
        <taxon>Bacillati</taxon>
        <taxon>Actinomycetota</taxon>
        <taxon>Actinomycetes</taxon>
        <taxon>Catenulisporales</taxon>
        <taxon>Actinospicaceae</taxon>
        <taxon>Actinospica</taxon>
    </lineage>
</organism>
<gene>
    <name evidence="1" type="ORF">KDL01_17460</name>
</gene>
<dbReference type="Pfam" id="PF20199">
    <property type="entry name" value="RepSA"/>
    <property type="match status" value="1"/>
</dbReference>